<feature type="compositionally biased region" description="Acidic residues" evidence="1">
    <location>
        <begin position="167"/>
        <end position="176"/>
    </location>
</feature>
<accession>A0ABD3USA9</accession>
<feature type="region of interest" description="Disordered" evidence="1">
    <location>
        <begin position="553"/>
        <end position="579"/>
    </location>
</feature>
<feature type="compositionally biased region" description="Polar residues" evidence="1">
    <location>
        <begin position="74"/>
        <end position="89"/>
    </location>
</feature>
<sequence length="619" mass="69477">MEKRQLNFNAPLLSVRRIQSPSNSSELVKREMTEKPPSRLQSLPVNKSDWEYEPTKPATVPFNWEQIPGKPKSEAQSPARTPVELSNTPRIPPGRLYNSGEITKAGFTSRYNSGEITKMGFASRFNSGERSNDRNLYKPQIEAFSFSDHASLLEKLNESLKCKEDESSSETEEDSYSDALDTLSPTETRSLNYSVSGLSGYNSGVKPSGTFTIDTQTRDFMMNRFLPAAKAVALETPKHVVKKPTRVNEQLKELKKVVSLEKKPLLKQYSSAALPYYSKYVDNVESEDEDEESNVRVKKSGKAWGIIPRFCVKNSLRLLKPLPGMKLLTRPPTPTPSTEIRRLTRNAHSGPLDKNACHVPHKIKFNSGLLTRDIQKMENKLTNDPYKSGVSSLRCTRSGNISPYRNESPKSPFREGAGFLGVPKEVEQYNDSKIASSRKLFKALQDVSKNQINERGSGPPGDAVEKILYVDSQNNTDVPISKTSPTKALFKADKVLPSVGIEDIKPSDQESSDVKRDERNQEIRKSPLAPPLPRSPSESWLWKTLPSISLGNPFSHSRSRSHLHSKKEGTNGLTTDAKWETIVKTSNLRHDRVRYSEELTPKISYRHKESSSKINPMKG</sequence>
<feature type="compositionally biased region" description="Basic and acidic residues" evidence="1">
    <location>
        <begin position="502"/>
        <end position="525"/>
    </location>
</feature>
<dbReference type="Proteomes" id="UP001634393">
    <property type="component" value="Unassembled WGS sequence"/>
</dbReference>
<evidence type="ECO:0000313" key="2">
    <source>
        <dbReference type="EMBL" id="KAL3851393.1"/>
    </source>
</evidence>
<comment type="caution">
    <text evidence="2">The sequence shown here is derived from an EMBL/GenBank/DDBJ whole genome shotgun (WGS) entry which is preliminary data.</text>
</comment>
<dbReference type="EMBL" id="JBJXBP010000001">
    <property type="protein sequence ID" value="KAL3851393.1"/>
    <property type="molecule type" value="Genomic_DNA"/>
</dbReference>
<gene>
    <name evidence="2" type="ORF">ACJIZ3_013275</name>
</gene>
<organism evidence="2 3">
    <name type="scientific">Penstemon smallii</name>
    <dbReference type="NCBI Taxonomy" id="265156"/>
    <lineage>
        <taxon>Eukaryota</taxon>
        <taxon>Viridiplantae</taxon>
        <taxon>Streptophyta</taxon>
        <taxon>Embryophyta</taxon>
        <taxon>Tracheophyta</taxon>
        <taxon>Spermatophyta</taxon>
        <taxon>Magnoliopsida</taxon>
        <taxon>eudicotyledons</taxon>
        <taxon>Gunneridae</taxon>
        <taxon>Pentapetalae</taxon>
        <taxon>asterids</taxon>
        <taxon>lamiids</taxon>
        <taxon>Lamiales</taxon>
        <taxon>Plantaginaceae</taxon>
        <taxon>Cheloneae</taxon>
        <taxon>Penstemon</taxon>
    </lineage>
</organism>
<evidence type="ECO:0000256" key="1">
    <source>
        <dbReference type="SAM" id="MobiDB-lite"/>
    </source>
</evidence>
<dbReference type="Pfam" id="PF05097">
    <property type="entry name" value="DUF688"/>
    <property type="match status" value="1"/>
</dbReference>
<dbReference type="InterPro" id="IPR007789">
    <property type="entry name" value="DUF688"/>
</dbReference>
<feature type="compositionally biased region" description="Basic and acidic residues" evidence="1">
    <location>
        <begin position="595"/>
        <end position="611"/>
    </location>
</feature>
<feature type="compositionally biased region" description="Polar residues" evidence="1">
    <location>
        <begin position="17"/>
        <end position="26"/>
    </location>
</feature>
<dbReference type="PANTHER" id="PTHR33671">
    <property type="entry name" value="N-METHYLTRANSFERASE, PUTATIVE (DUF688)-RELATED"/>
    <property type="match status" value="1"/>
</dbReference>
<dbReference type="PANTHER" id="PTHR33671:SF3">
    <property type="entry name" value="F28N24.8 PROTEIN"/>
    <property type="match status" value="1"/>
</dbReference>
<evidence type="ECO:0000313" key="3">
    <source>
        <dbReference type="Proteomes" id="UP001634393"/>
    </source>
</evidence>
<feature type="compositionally biased region" description="Basic and acidic residues" evidence="1">
    <location>
        <begin position="27"/>
        <end position="37"/>
    </location>
</feature>
<reference evidence="2 3" key="1">
    <citation type="submission" date="2024-12" db="EMBL/GenBank/DDBJ databases">
        <title>The unique morphological basis and parallel evolutionary history of personate flowers in Penstemon.</title>
        <authorList>
            <person name="Depatie T.H."/>
            <person name="Wessinger C.A."/>
        </authorList>
    </citation>
    <scope>NUCLEOTIDE SEQUENCE [LARGE SCALE GENOMIC DNA]</scope>
    <source>
        <strain evidence="2">WTNN_2</strain>
        <tissue evidence="2">Leaf</tissue>
    </source>
</reference>
<feature type="region of interest" description="Disordered" evidence="1">
    <location>
        <begin position="162"/>
        <end position="183"/>
    </location>
</feature>
<proteinExistence type="predicted"/>
<keyword evidence="3" id="KW-1185">Reference proteome</keyword>
<name>A0ABD3USA9_9LAMI</name>
<feature type="region of interest" description="Disordered" evidence="1">
    <location>
        <begin position="595"/>
        <end position="619"/>
    </location>
</feature>
<dbReference type="AlphaFoldDB" id="A0ABD3USA9"/>
<protein>
    <submittedName>
        <fullName evidence="2">Uncharacterized protein</fullName>
    </submittedName>
</protein>
<feature type="region of interest" description="Disordered" evidence="1">
    <location>
        <begin position="17"/>
        <end position="99"/>
    </location>
</feature>
<feature type="region of interest" description="Disordered" evidence="1">
    <location>
        <begin position="501"/>
        <end position="536"/>
    </location>
</feature>